<evidence type="ECO:0000313" key="1">
    <source>
        <dbReference type="EMBL" id="OWZ00463.1"/>
    </source>
</evidence>
<name>A0A225V565_9STRA</name>
<evidence type="ECO:0000313" key="2">
    <source>
        <dbReference type="Proteomes" id="UP000198211"/>
    </source>
</evidence>
<dbReference type="Proteomes" id="UP000198211">
    <property type="component" value="Unassembled WGS sequence"/>
</dbReference>
<dbReference type="EMBL" id="NBNE01007589">
    <property type="protein sequence ID" value="OWZ00463.1"/>
    <property type="molecule type" value="Genomic_DNA"/>
</dbReference>
<keyword evidence="2" id="KW-1185">Reference proteome</keyword>
<accession>A0A225V565</accession>
<sequence>MRDARILIALWMTTQTCSRLYSALNDLRRRPHDERVRTEHTRIIRIRHYLFVSCLPSTETAPWMKIWTSGTDENLIHVTGLCRKNSELSFDCSQGSRNSTLFLSTGRKVDAHKCLAHGDTTESFSTSLHSPGTLFTIYMVLYRRENYRV</sequence>
<dbReference type="AlphaFoldDB" id="A0A225V565"/>
<protein>
    <submittedName>
        <fullName evidence="1">Uncharacterized protein</fullName>
    </submittedName>
</protein>
<organism evidence="1 2">
    <name type="scientific">Phytophthora megakarya</name>
    <dbReference type="NCBI Taxonomy" id="4795"/>
    <lineage>
        <taxon>Eukaryota</taxon>
        <taxon>Sar</taxon>
        <taxon>Stramenopiles</taxon>
        <taxon>Oomycota</taxon>
        <taxon>Peronosporomycetes</taxon>
        <taxon>Peronosporales</taxon>
        <taxon>Peronosporaceae</taxon>
        <taxon>Phytophthora</taxon>
    </lineage>
</organism>
<gene>
    <name evidence="1" type="ORF">PHMEG_00028338</name>
</gene>
<proteinExistence type="predicted"/>
<reference evidence="2" key="1">
    <citation type="submission" date="2017-03" db="EMBL/GenBank/DDBJ databases">
        <title>Phytopthora megakarya and P. palmivora, two closely related causual agents of cacao black pod achieved similar genome size and gene model numbers by different mechanisms.</title>
        <authorList>
            <person name="Ali S."/>
            <person name="Shao J."/>
            <person name="Larry D.J."/>
            <person name="Kronmiller B."/>
            <person name="Shen D."/>
            <person name="Strem M.D."/>
            <person name="Melnick R.L."/>
            <person name="Guiltinan M.J."/>
            <person name="Tyler B.M."/>
            <person name="Meinhardt L.W."/>
            <person name="Bailey B.A."/>
        </authorList>
    </citation>
    <scope>NUCLEOTIDE SEQUENCE [LARGE SCALE GENOMIC DNA]</scope>
    <source>
        <strain evidence="2">zdho120</strain>
    </source>
</reference>
<comment type="caution">
    <text evidence="1">The sequence shown here is derived from an EMBL/GenBank/DDBJ whole genome shotgun (WGS) entry which is preliminary data.</text>
</comment>